<dbReference type="SUPFAM" id="SSF47954">
    <property type="entry name" value="Cyclin-like"/>
    <property type="match status" value="1"/>
</dbReference>
<accession>A0A8H7RQA6</accession>
<dbReference type="Pfam" id="PF08613">
    <property type="entry name" value="Cyclin"/>
    <property type="match status" value="1"/>
</dbReference>
<dbReference type="OrthoDB" id="1060854at2759"/>
<dbReference type="InterPro" id="IPR013922">
    <property type="entry name" value="Cyclin_PHO80-like"/>
</dbReference>
<evidence type="ECO:0000313" key="1">
    <source>
        <dbReference type="EMBL" id="KAG2214710.1"/>
    </source>
</evidence>
<reference evidence="1" key="1">
    <citation type="submission" date="2020-12" db="EMBL/GenBank/DDBJ databases">
        <title>Metabolic potential, ecology and presence of endohyphal bacteria is reflected in genomic diversity of Mucoromycotina.</title>
        <authorList>
            <person name="Muszewska A."/>
            <person name="Okrasinska A."/>
            <person name="Steczkiewicz K."/>
            <person name="Drgas O."/>
            <person name="Orlowska M."/>
            <person name="Perlinska-Lenart U."/>
            <person name="Aleksandrzak-Piekarczyk T."/>
            <person name="Szatraj K."/>
            <person name="Zielenkiewicz U."/>
            <person name="Pilsyk S."/>
            <person name="Malc E."/>
            <person name="Mieczkowski P."/>
            <person name="Kruszewska J.S."/>
            <person name="Biernat P."/>
            <person name="Pawlowska J."/>
        </authorList>
    </citation>
    <scope>NUCLEOTIDE SEQUENCE</scope>
    <source>
        <strain evidence="1">CBS 226.32</strain>
    </source>
</reference>
<dbReference type="AlphaFoldDB" id="A0A8H7RQA6"/>
<name>A0A8H7RQA6_9FUNG</name>
<keyword evidence="2" id="KW-1185">Reference proteome</keyword>
<dbReference type="InterPro" id="IPR036915">
    <property type="entry name" value="Cyclin-like_sf"/>
</dbReference>
<sequence>MTKLDDGFTINSYNIHRLLITSIVVASKFTSDIFYANSRYAKVGGIPLVELNQLELELLFLLDFQLYIPLEDIQLYADQLLSHSMNASLTIVELIEPIIQAATTVSTTKPITTPTTTNSEKPTIQSLVLPLTPPYTSSIEPHKKSNNAPHYNPYKRPLLKKRKLGLVSPKDE</sequence>
<evidence type="ECO:0008006" key="3">
    <source>
        <dbReference type="Google" id="ProtNLM"/>
    </source>
</evidence>
<dbReference type="EMBL" id="JAEPRC010000021">
    <property type="protein sequence ID" value="KAG2214710.1"/>
    <property type="molecule type" value="Genomic_DNA"/>
</dbReference>
<gene>
    <name evidence="1" type="ORF">INT46_000929</name>
</gene>
<dbReference type="GO" id="GO:0016538">
    <property type="term" value="F:cyclin-dependent protein serine/threonine kinase regulator activity"/>
    <property type="evidence" value="ECO:0007669"/>
    <property type="project" value="TreeGrafter"/>
</dbReference>
<dbReference type="GO" id="GO:0000307">
    <property type="term" value="C:cyclin-dependent protein kinase holoenzyme complex"/>
    <property type="evidence" value="ECO:0007669"/>
    <property type="project" value="TreeGrafter"/>
</dbReference>
<protein>
    <recommendedName>
        <fullName evidence="3">Cyclin-domain-containing protein</fullName>
    </recommendedName>
</protein>
<dbReference type="Proteomes" id="UP000650833">
    <property type="component" value="Unassembled WGS sequence"/>
</dbReference>
<proteinExistence type="predicted"/>
<dbReference type="PANTHER" id="PTHR15615">
    <property type="match status" value="1"/>
</dbReference>
<dbReference type="GO" id="GO:0005634">
    <property type="term" value="C:nucleus"/>
    <property type="evidence" value="ECO:0007669"/>
    <property type="project" value="TreeGrafter"/>
</dbReference>
<dbReference type="Gene3D" id="1.10.472.10">
    <property type="entry name" value="Cyclin-like"/>
    <property type="match status" value="1"/>
</dbReference>
<comment type="caution">
    <text evidence="1">The sequence shown here is derived from an EMBL/GenBank/DDBJ whole genome shotgun (WGS) entry which is preliminary data.</text>
</comment>
<dbReference type="PANTHER" id="PTHR15615:SF94">
    <property type="entry name" value="PHO85 CYCLIN-6-RELATED"/>
    <property type="match status" value="1"/>
</dbReference>
<evidence type="ECO:0000313" key="2">
    <source>
        <dbReference type="Proteomes" id="UP000650833"/>
    </source>
</evidence>
<dbReference type="GO" id="GO:0019901">
    <property type="term" value="F:protein kinase binding"/>
    <property type="evidence" value="ECO:0007669"/>
    <property type="project" value="InterPro"/>
</dbReference>
<organism evidence="1 2">
    <name type="scientific">Mucor plumbeus</name>
    <dbReference type="NCBI Taxonomy" id="97098"/>
    <lineage>
        <taxon>Eukaryota</taxon>
        <taxon>Fungi</taxon>
        <taxon>Fungi incertae sedis</taxon>
        <taxon>Mucoromycota</taxon>
        <taxon>Mucoromycotina</taxon>
        <taxon>Mucoromycetes</taxon>
        <taxon>Mucorales</taxon>
        <taxon>Mucorineae</taxon>
        <taxon>Mucoraceae</taxon>
        <taxon>Mucor</taxon>
    </lineage>
</organism>